<name>A0ABU3WND5_9NOCA</name>
<evidence type="ECO:0000313" key="2">
    <source>
        <dbReference type="Proteomes" id="UP001275440"/>
    </source>
</evidence>
<dbReference type="Proteomes" id="UP001275440">
    <property type="component" value="Unassembled WGS sequence"/>
</dbReference>
<comment type="caution">
    <text evidence="1">The sequence shown here is derived from an EMBL/GenBank/DDBJ whole genome shotgun (WGS) entry which is preliminary data.</text>
</comment>
<sequence>MPLPATLARFNRVVTNRLMRPLAAHLPFLAVVEHRGRRSGRLYRTPVNVFVDDDRYRFALTYGTGVDWLRNVRAAGGCTVITRGRTVSLTNPRPGHDPAAAWAPTPVRWVLTTLGAGDYLDCTVAR</sequence>
<proteinExistence type="predicted"/>
<accession>A0ABU3WND5</accession>
<dbReference type="InterPro" id="IPR012349">
    <property type="entry name" value="Split_barrel_FMN-bd"/>
</dbReference>
<organism evidence="1 2">
    <name type="scientific">Rhodococcus zopfii</name>
    <dbReference type="NCBI Taxonomy" id="43772"/>
    <lineage>
        <taxon>Bacteria</taxon>
        <taxon>Bacillati</taxon>
        <taxon>Actinomycetota</taxon>
        <taxon>Actinomycetes</taxon>
        <taxon>Mycobacteriales</taxon>
        <taxon>Nocardiaceae</taxon>
        <taxon>Rhodococcus</taxon>
    </lineage>
</organism>
<gene>
    <name evidence="1" type="ORF">F8M49_08970</name>
</gene>
<dbReference type="NCBIfam" id="TIGR00026">
    <property type="entry name" value="hi_GC_TIGR00026"/>
    <property type="match status" value="1"/>
</dbReference>
<evidence type="ECO:0000313" key="1">
    <source>
        <dbReference type="EMBL" id="MDV2475498.1"/>
    </source>
</evidence>
<dbReference type="RefSeq" id="WP_072808267.1">
    <property type="nucleotide sequence ID" value="NZ_JAHWLX010000030.1"/>
</dbReference>
<dbReference type="Pfam" id="PF04075">
    <property type="entry name" value="F420H2_quin_red"/>
    <property type="match status" value="1"/>
</dbReference>
<dbReference type="Gene3D" id="2.30.110.10">
    <property type="entry name" value="Electron Transport, Fmn-binding Protein, Chain A"/>
    <property type="match status" value="1"/>
</dbReference>
<keyword evidence="2" id="KW-1185">Reference proteome</keyword>
<dbReference type="InterPro" id="IPR004378">
    <property type="entry name" value="F420H2_quin_Rdtase"/>
</dbReference>
<reference evidence="1 2" key="1">
    <citation type="submission" date="2019-10" db="EMBL/GenBank/DDBJ databases">
        <title>Draft Genome Assembly of Rhodococcus zopfii DSM44189.</title>
        <authorList>
            <person name="Sutton J.M."/>
            <person name="Akob D.M."/>
            <person name="Bushman T.J."/>
        </authorList>
    </citation>
    <scope>NUCLEOTIDE SEQUENCE [LARGE SCALE GENOMIC DNA]</scope>
    <source>
        <strain evidence="1 2">DSM 44189</strain>
    </source>
</reference>
<protein>
    <submittedName>
        <fullName evidence="1">Nitroreductase family deazaflavin-dependent oxidoreductase</fullName>
    </submittedName>
</protein>
<dbReference type="EMBL" id="WBMO01000001">
    <property type="protein sequence ID" value="MDV2475498.1"/>
    <property type="molecule type" value="Genomic_DNA"/>
</dbReference>